<dbReference type="AlphaFoldDB" id="A0AAD4D2T7"/>
<protein>
    <submittedName>
        <fullName evidence="1">Uncharacterized protein</fullName>
    </submittedName>
</protein>
<sequence>MGVYDLLGRTPVNAFWDVCARFEEVSCHGRDGLLSDLAPPIMFPGLNRITLGINTAHSDISNTIIHLEWLKKCPNLTRMRWELAGSEFPTVQFAEALEQTTWRELKDLHLTGITESDQDLSTVIRRLPPLTSFEMDGYSFGPQCFGWLQIHQFSRIRALCLRECVKLSSLAVLEILHNCVLLEVLEAFHVALSDLYANPQPWVCRGLKRLRVYFDNDTDEVDLSQTVFHHLSGLEQLEDLDVDEDF</sequence>
<comment type="caution">
    <text evidence="1">The sequence shown here is derived from an EMBL/GenBank/DDBJ whole genome shotgun (WGS) entry which is preliminary data.</text>
</comment>
<evidence type="ECO:0000313" key="2">
    <source>
        <dbReference type="Proteomes" id="UP001194580"/>
    </source>
</evidence>
<proteinExistence type="predicted"/>
<organism evidence="1 2">
    <name type="scientific">Linnemannia exigua</name>
    <dbReference type="NCBI Taxonomy" id="604196"/>
    <lineage>
        <taxon>Eukaryota</taxon>
        <taxon>Fungi</taxon>
        <taxon>Fungi incertae sedis</taxon>
        <taxon>Mucoromycota</taxon>
        <taxon>Mortierellomycotina</taxon>
        <taxon>Mortierellomycetes</taxon>
        <taxon>Mortierellales</taxon>
        <taxon>Mortierellaceae</taxon>
        <taxon>Linnemannia</taxon>
    </lineage>
</organism>
<dbReference type="Gene3D" id="3.80.10.10">
    <property type="entry name" value="Ribonuclease Inhibitor"/>
    <property type="match status" value="1"/>
</dbReference>
<reference evidence="1" key="1">
    <citation type="journal article" date="2020" name="Fungal Divers.">
        <title>Resolving the Mortierellaceae phylogeny through synthesis of multi-gene phylogenetics and phylogenomics.</title>
        <authorList>
            <person name="Vandepol N."/>
            <person name="Liber J."/>
            <person name="Desiro A."/>
            <person name="Na H."/>
            <person name="Kennedy M."/>
            <person name="Barry K."/>
            <person name="Grigoriev I.V."/>
            <person name="Miller A.N."/>
            <person name="O'Donnell K."/>
            <person name="Stajich J.E."/>
            <person name="Bonito G."/>
        </authorList>
    </citation>
    <scope>NUCLEOTIDE SEQUENCE</scope>
    <source>
        <strain evidence="1">NRRL 28262</strain>
    </source>
</reference>
<accession>A0AAD4D2T7</accession>
<dbReference type="SUPFAM" id="SSF52047">
    <property type="entry name" value="RNI-like"/>
    <property type="match status" value="1"/>
</dbReference>
<dbReference type="Proteomes" id="UP001194580">
    <property type="component" value="Unassembled WGS sequence"/>
</dbReference>
<evidence type="ECO:0000313" key="1">
    <source>
        <dbReference type="EMBL" id="KAG0253504.1"/>
    </source>
</evidence>
<keyword evidence="2" id="KW-1185">Reference proteome</keyword>
<dbReference type="EMBL" id="JAAAIL010002932">
    <property type="protein sequence ID" value="KAG0253504.1"/>
    <property type="molecule type" value="Genomic_DNA"/>
</dbReference>
<gene>
    <name evidence="1" type="ORF">BGZ95_006302</name>
</gene>
<name>A0AAD4D2T7_9FUNG</name>
<dbReference type="InterPro" id="IPR032675">
    <property type="entry name" value="LRR_dom_sf"/>
</dbReference>
<feature type="non-terminal residue" evidence="1">
    <location>
        <position position="246"/>
    </location>
</feature>